<gene>
    <name evidence="2" type="ORF">N7482_009110</name>
</gene>
<feature type="compositionally biased region" description="Polar residues" evidence="1">
    <location>
        <begin position="356"/>
        <end position="370"/>
    </location>
</feature>
<dbReference type="OrthoDB" id="5404004at2759"/>
<keyword evidence="3" id="KW-1185">Reference proteome</keyword>
<comment type="caution">
    <text evidence="2">The sequence shown here is derived from an EMBL/GenBank/DDBJ whole genome shotgun (WGS) entry which is preliminary data.</text>
</comment>
<feature type="region of interest" description="Disordered" evidence="1">
    <location>
        <begin position="428"/>
        <end position="643"/>
    </location>
</feature>
<feature type="compositionally biased region" description="Polar residues" evidence="1">
    <location>
        <begin position="506"/>
        <end position="515"/>
    </location>
</feature>
<evidence type="ECO:0000313" key="2">
    <source>
        <dbReference type="EMBL" id="KAJ5152632.1"/>
    </source>
</evidence>
<feature type="compositionally biased region" description="Polar residues" evidence="1">
    <location>
        <begin position="320"/>
        <end position="334"/>
    </location>
</feature>
<feature type="compositionally biased region" description="Polar residues" evidence="1">
    <location>
        <begin position="629"/>
        <end position="643"/>
    </location>
</feature>
<feature type="compositionally biased region" description="Low complexity" evidence="1">
    <location>
        <begin position="594"/>
        <end position="612"/>
    </location>
</feature>
<feature type="region of interest" description="Disordered" evidence="1">
    <location>
        <begin position="31"/>
        <end position="82"/>
    </location>
</feature>
<dbReference type="Proteomes" id="UP001149163">
    <property type="component" value="Unassembled WGS sequence"/>
</dbReference>
<feature type="compositionally biased region" description="Basic and acidic residues" evidence="1">
    <location>
        <begin position="458"/>
        <end position="470"/>
    </location>
</feature>
<name>A0A9W9LFR3_9EURO</name>
<accession>A0A9W9LFR3</accession>
<evidence type="ECO:0000313" key="3">
    <source>
        <dbReference type="Proteomes" id="UP001149163"/>
    </source>
</evidence>
<reference evidence="2" key="2">
    <citation type="journal article" date="2023" name="IMA Fungus">
        <title>Comparative genomic study of the Penicillium genus elucidates a diverse pangenome and 15 lateral gene transfer events.</title>
        <authorList>
            <person name="Petersen C."/>
            <person name="Sorensen T."/>
            <person name="Nielsen M.R."/>
            <person name="Sondergaard T.E."/>
            <person name="Sorensen J.L."/>
            <person name="Fitzpatrick D.A."/>
            <person name="Frisvad J.C."/>
            <person name="Nielsen K.L."/>
        </authorList>
    </citation>
    <scope>NUCLEOTIDE SEQUENCE</scope>
    <source>
        <strain evidence="2">IBT 26290</strain>
    </source>
</reference>
<proteinExistence type="predicted"/>
<feature type="compositionally biased region" description="Polar residues" evidence="1">
    <location>
        <begin position="213"/>
        <end position="231"/>
    </location>
</feature>
<dbReference type="AlphaFoldDB" id="A0A9W9LFR3"/>
<dbReference type="EMBL" id="JAPQKN010000007">
    <property type="protein sequence ID" value="KAJ5152632.1"/>
    <property type="molecule type" value="Genomic_DNA"/>
</dbReference>
<feature type="region of interest" description="Disordered" evidence="1">
    <location>
        <begin position="169"/>
        <end position="244"/>
    </location>
</feature>
<feature type="region of interest" description="Disordered" evidence="1">
    <location>
        <begin position="320"/>
        <end position="409"/>
    </location>
</feature>
<evidence type="ECO:0000256" key="1">
    <source>
        <dbReference type="SAM" id="MobiDB-lite"/>
    </source>
</evidence>
<reference evidence="2" key="1">
    <citation type="submission" date="2022-11" db="EMBL/GenBank/DDBJ databases">
        <authorList>
            <person name="Petersen C."/>
        </authorList>
    </citation>
    <scope>NUCLEOTIDE SEQUENCE</scope>
    <source>
        <strain evidence="2">IBT 26290</strain>
    </source>
</reference>
<dbReference type="RefSeq" id="XP_056538940.1">
    <property type="nucleotide sequence ID" value="XM_056691234.1"/>
</dbReference>
<feature type="compositionally biased region" description="Basic and acidic residues" evidence="1">
    <location>
        <begin position="196"/>
        <end position="208"/>
    </location>
</feature>
<sequence>MARATTFVRSRNAPGADAISFPVLTYTDALPRNDLRELDGNGSTRLPEQGRVAQVDFPRPRNTDGKEIRNQPPGAGAGATFDFRLTAPPDEVFPSSAGTNRSPGGVPRIGVALGSPSMLDSRENLPPPRFNTEIFSQEQVGQISPPRKPSTWKKIGGLFKAKNALAAPINQSKGPLKQPVLEQKSVQSNKPMQRRGLTDEWPKIETDPRAAPSGNNSGPQRSRKVSLSETKTSADKPSEQGPFLNVNIPDIQMERYSVMFSHVMNKNQRPSLLARRSKTLDNLSVPNNQVFMAGKIPPVPQRRATSPARSSFTLFPASQPSKAAQMLGTQNFSRGPSPLLRANTLPVESPSKESTEQSWATPTNNRSSPFGSPMVPNLFAQHSSTPRSSLDKPLPPIKLEPQVSQIHPRATSKLAVSQVVMDSHGAKEVKALAPQSGKSTARTLDTGISESSKSSRSPQKEEKPSPEKNSRARKPSLAIPGSLPHTQQEKQSKQQNSQPYERPSNLPVSHNSNPIYQERKSSLQAPRAHMRSPNQPPTQPPRIPQAARKPSREMDQRSQQMPQTNRPPRPNLKIQTTPQAPPRPPLKDKSFSGSSCSTLPTSTPPTSTLPTPNMSKESLDRTPSPVARTLSSKPGVSPDQTTRLPFVSEPEEIEIEIGIEVESKGPTEASEQIPTIEVSTARSISVSRARRQILVPVGARVDPFNSNERYVERKALTPRIMGVTHGHKHAVSQELQIESL</sequence>
<protein>
    <submittedName>
        <fullName evidence="2">Uncharacterized protein</fullName>
    </submittedName>
</protein>
<feature type="compositionally biased region" description="Basic and acidic residues" evidence="1">
    <location>
        <begin position="58"/>
        <end position="69"/>
    </location>
</feature>
<feature type="region of interest" description="Disordered" evidence="1">
    <location>
        <begin position="87"/>
        <end position="106"/>
    </location>
</feature>
<organism evidence="2 3">
    <name type="scientific">Penicillium canariense</name>
    <dbReference type="NCBI Taxonomy" id="189055"/>
    <lineage>
        <taxon>Eukaryota</taxon>
        <taxon>Fungi</taxon>
        <taxon>Dikarya</taxon>
        <taxon>Ascomycota</taxon>
        <taxon>Pezizomycotina</taxon>
        <taxon>Eurotiomycetes</taxon>
        <taxon>Eurotiomycetidae</taxon>
        <taxon>Eurotiales</taxon>
        <taxon>Aspergillaceae</taxon>
        <taxon>Penicillium</taxon>
    </lineage>
</organism>
<feature type="compositionally biased region" description="Pro residues" evidence="1">
    <location>
        <begin position="534"/>
        <end position="543"/>
    </location>
</feature>
<dbReference type="GeneID" id="81430410"/>
<feature type="compositionally biased region" description="Polar residues" evidence="1">
    <location>
        <begin position="436"/>
        <end position="448"/>
    </location>
</feature>